<evidence type="ECO:0000313" key="2">
    <source>
        <dbReference type="Proteomes" id="UP000443014"/>
    </source>
</evidence>
<protein>
    <submittedName>
        <fullName evidence="1">Uncharacterized protein</fullName>
    </submittedName>
</protein>
<dbReference type="Proteomes" id="UP000443014">
    <property type="component" value="Unassembled WGS sequence"/>
</dbReference>
<reference evidence="1 2" key="1">
    <citation type="submission" date="2019-11" db="EMBL/GenBank/DDBJ databases">
        <title>Whole genome sequence of a plant growth promoting strain Serratia marcescens BTL07 isolated from the rhizoplane of Chili (Capsicum annuum).</title>
        <authorList>
            <person name="Dutta S."/>
            <person name="Khatun A."/>
            <person name="Gupta D.R."/>
            <person name="Surovy M.Z."/>
            <person name="Rahman M.M."/>
            <person name="Mahmud N.U."/>
            <person name="Emes R."/>
            <person name="Warry A."/>
            <person name="West H."/>
            <person name="Clarke M.L."/>
            <person name="Islam M.T."/>
        </authorList>
    </citation>
    <scope>NUCLEOTIDE SEQUENCE [LARGE SCALE GENOMIC DNA]</scope>
    <source>
        <strain evidence="1 2">BTL07</strain>
    </source>
</reference>
<dbReference type="RefSeq" id="WP_156866221.1">
    <property type="nucleotide sequence ID" value="NZ_WNKC01000004.1"/>
</dbReference>
<gene>
    <name evidence="1" type="ORF">GMA22_18190</name>
</gene>
<evidence type="ECO:0000313" key="1">
    <source>
        <dbReference type="EMBL" id="MVF05172.1"/>
    </source>
</evidence>
<proteinExistence type="predicted"/>
<sequence>MAGKQFENVSLNPEDAMTWIEAMVNTSIFLQSINESGEVMDLLTIASDYLAAVRENEKEFKCSNQR</sequence>
<dbReference type="AlphaFoldDB" id="A0ABD6HUP6"/>
<name>A0ABD6HUP6_SERMA</name>
<dbReference type="EMBL" id="WNKC01000004">
    <property type="protein sequence ID" value="MVF05172.1"/>
    <property type="molecule type" value="Genomic_DNA"/>
</dbReference>
<organism evidence="1 2">
    <name type="scientific">Serratia marcescens</name>
    <dbReference type="NCBI Taxonomy" id="615"/>
    <lineage>
        <taxon>Bacteria</taxon>
        <taxon>Pseudomonadati</taxon>
        <taxon>Pseudomonadota</taxon>
        <taxon>Gammaproteobacteria</taxon>
        <taxon>Enterobacterales</taxon>
        <taxon>Yersiniaceae</taxon>
        <taxon>Serratia</taxon>
    </lineage>
</organism>
<accession>A0ABD6HUP6</accession>
<comment type="caution">
    <text evidence="1">The sequence shown here is derived from an EMBL/GenBank/DDBJ whole genome shotgun (WGS) entry which is preliminary data.</text>
</comment>